<feature type="region of interest" description="Disordered" evidence="3">
    <location>
        <begin position="479"/>
        <end position="506"/>
    </location>
</feature>
<evidence type="ECO:0000313" key="6">
    <source>
        <dbReference type="Proteomes" id="UP001055439"/>
    </source>
</evidence>
<feature type="compositionally biased region" description="Acidic residues" evidence="3">
    <location>
        <begin position="155"/>
        <end position="168"/>
    </location>
</feature>
<sequence>MPALGLGFQGEVVEEEARRKEGRQLRSGGRRRRRRGDDGSPGTLIYYSSDHHSCSGDGAFGDAGGSLFSSGARSAGNPCSFGSDHEAVFSILQPLAGREAAGAGRPAHPDLEGRSSPPHHSLGILNPSPCHSLQPPNPSKVVAVPAEDLEQREPEEVEEEEGKEEDDVVVEKQESLKPSKHSLSNAFRECQSRRCRSEAVTLPSRKPCRRRPVSLDFNGQTTDLSVLSPRFFVGGVPGMKKSSATSSRSRSGTFPSPGTPNYRHGAGAAAYQKGWSSERVPLPAHNNRRYGGSGMLLPFANGRALPSKWEDAERWIFSPVSGDGVGRSPMPPSHHRRPKSKSGPLGAPAGISGTYSLASPLVPCFDSGRVGNFAANSPFLAGVLMPERGFYCNGSGGRRVDGGEGGGGGIVGVGGGSAMGGNNSGNGEPYMVRSASIHGWSDTLIESSSSVPSSQDEKIDGTIEAASTVSTSILRKDVATQMSPEGSTPSSPKEGPFSPSPVSVPPIEEVESHFSKIEIRDVEVDDRVTMTRWSKKHIARDSDRHPTSIIEWKKKTVEANTDAWVVAETARSISKHKREEAKITAWENLQRAKADAEIRKLEMKLEKKRSSSMEKIINKLRLAQKKAQEMRNVVTASQVNQVPKTAGKCLYFRKRGQISSLSGCFTCHAF</sequence>
<feature type="domain" description="Remorin C-terminal" evidence="4">
    <location>
        <begin position="556"/>
        <end position="659"/>
    </location>
</feature>
<dbReference type="Pfam" id="PF03763">
    <property type="entry name" value="Remorin_C"/>
    <property type="match status" value="1"/>
</dbReference>
<keyword evidence="6" id="KW-1185">Reference proteome</keyword>
<evidence type="ECO:0000256" key="3">
    <source>
        <dbReference type="SAM" id="MobiDB-lite"/>
    </source>
</evidence>
<evidence type="ECO:0000256" key="1">
    <source>
        <dbReference type="ARBA" id="ARBA00005711"/>
    </source>
</evidence>
<dbReference type="PANTHER" id="PTHR31471">
    <property type="entry name" value="OS02G0116800 PROTEIN"/>
    <property type="match status" value="1"/>
</dbReference>
<feature type="compositionally biased region" description="Basic and acidic residues" evidence="3">
    <location>
        <begin position="15"/>
        <end position="24"/>
    </location>
</feature>
<gene>
    <name evidence="5" type="ORF">MUK42_20460</name>
</gene>
<accession>A0A9E7FVC5</accession>
<organism evidence="5 6">
    <name type="scientific">Musa troglodytarum</name>
    <name type="common">fe'i banana</name>
    <dbReference type="NCBI Taxonomy" id="320322"/>
    <lineage>
        <taxon>Eukaryota</taxon>
        <taxon>Viridiplantae</taxon>
        <taxon>Streptophyta</taxon>
        <taxon>Embryophyta</taxon>
        <taxon>Tracheophyta</taxon>
        <taxon>Spermatophyta</taxon>
        <taxon>Magnoliopsida</taxon>
        <taxon>Liliopsida</taxon>
        <taxon>Zingiberales</taxon>
        <taxon>Musaceae</taxon>
        <taxon>Musa</taxon>
    </lineage>
</organism>
<feature type="region of interest" description="Disordered" evidence="3">
    <location>
        <begin position="320"/>
        <end position="348"/>
    </location>
</feature>
<dbReference type="AlphaFoldDB" id="A0A9E7FVC5"/>
<feature type="coiled-coil region" evidence="2">
    <location>
        <begin position="591"/>
        <end position="633"/>
    </location>
</feature>
<reference evidence="5" key="1">
    <citation type="submission" date="2022-05" db="EMBL/GenBank/DDBJ databases">
        <title>The Musa troglodytarum L. genome provides insights into the mechanism of non-climacteric behaviour and enrichment of carotenoids.</title>
        <authorList>
            <person name="Wang J."/>
        </authorList>
    </citation>
    <scope>NUCLEOTIDE SEQUENCE</scope>
    <source>
        <tissue evidence="5">Leaf</tissue>
    </source>
</reference>
<dbReference type="EMBL" id="CP097507">
    <property type="protein sequence ID" value="URE01592.1"/>
    <property type="molecule type" value="Genomic_DNA"/>
</dbReference>
<dbReference type="Proteomes" id="UP001055439">
    <property type="component" value="Chromosome 5"/>
</dbReference>
<name>A0A9E7FVC5_9LILI</name>
<evidence type="ECO:0000259" key="4">
    <source>
        <dbReference type="Pfam" id="PF03763"/>
    </source>
</evidence>
<protein>
    <submittedName>
        <fullName evidence="5">Remorin C-terminal domain containing protein</fullName>
    </submittedName>
</protein>
<dbReference type="InterPro" id="IPR005516">
    <property type="entry name" value="Remorin_C"/>
</dbReference>
<keyword evidence="2" id="KW-0175">Coiled coil</keyword>
<feature type="region of interest" description="Disordered" evidence="3">
    <location>
        <begin position="1"/>
        <end position="44"/>
    </location>
</feature>
<proteinExistence type="inferred from homology"/>
<feature type="compositionally biased region" description="Polar residues" evidence="3">
    <location>
        <begin position="480"/>
        <end position="491"/>
    </location>
</feature>
<evidence type="ECO:0000256" key="2">
    <source>
        <dbReference type="SAM" id="Coils"/>
    </source>
</evidence>
<feature type="region of interest" description="Disordered" evidence="3">
    <location>
        <begin position="99"/>
        <end position="180"/>
    </location>
</feature>
<dbReference type="PANTHER" id="PTHR31471:SF13">
    <property type="entry name" value="REMORIN FAMILY PROTEIN"/>
    <property type="match status" value="1"/>
</dbReference>
<comment type="similarity">
    <text evidence="1">Belongs to the remorin family.</text>
</comment>
<evidence type="ECO:0000313" key="5">
    <source>
        <dbReference type="EMBL" id="URE01592.1"/>
    </source>
</evidence>
<feature type="region of interest" description="Disordered" evidence="3">
    <location>
        <begin position="238"/>
        <end position="268"/>
    </location>
</feature>
<dbReference type="OrthoDB" id="648416at2759"/>
<feature type="compositionally biased region" description="Low complexity" evidence="3">
    <location>
        <begin position="242"/>
        <end position="251"/>
    </location>
</feature>